<reference evidence="1 2" key="1">
    <citation type="submission" date="2016-10" db="EMBL/GenBank/DDBJ databases">
        <authorList>
            <person name="de Groot N.N."/>
        </authorList>
    </citation>
    <scope>NUCLEOTIDE SEQUENCE [LARGE SCALE GENOMIC DNA]</scope>
    <source>
        <strain evidence="1 2">Nm110</strain>
    </source>
</reference>
<gene>
    <name evidence="1" type="ORF">SAMN05421882_101239</name>
</gene>
<sequence length="443" mass="49625">MMTSAYYLSKKNRWLIFFLSITFFLSGCVSSISKGVTQALLEKAETEDTRICVVEGMPFEGIKPGLIKKQGETKVAMVHGVGDHVEGYSTEFLNKLAKELNLNSRSGDSKNITLIAPLFPDKTLGNLRVTQLLNEDTGEKLTFYELAWSRLSRQEKSLLGFDTSGEIDFRRAQVNRRLKAFTNDTMPDPIIYLGSSRQLILAAFGQSFCWMATHYWEDLPKDGEHVCRGLGDAHVDKIERDDYVVISHSLGSRITLDGFQRIADMLKHPEKYMSLAQDEKTHSMIVSAATSKAIAALREKHIPVFMLSNQLPLLQLGRELPEVVGQKTAYCKPEGAHYMERMLSETSIIAFSDPNDLLSYGIPNQFSEKYLDSQLCPSITNVTINVAKVIDAFDYKGFANPLDAHLGYFTDDRVVALIANGIGNLHTSPLIKERCEFTKIGDK</sequence>
<name>A0A1H2TS99_9PROT</name>
<accession>A0A1H2TS99</accession>
<dbReference type="AlphaFoldDB" id="A0A1H2TS99"/>
<evidence type="ECO:0008006" key="3">
    <source>
        <dbReference type="Google" id="ProtNLM"/>
    </source>
</evidence>
<dbReference type="Proteomes" id="UP000183454">
    <property type="component" value="Unassembled WGS sequence"/>
</dbReference>
<dbReference type="RefSeq" id="WP_211752284.1">
    <property type="nucleotide sequence ID" value="NZ_FNNH01000012.1"/>
</dbReference>
<protein>
    <recommendedName>
        <fullName evidence="3">Alpha/beta hydrolase</fullName>
    </recommendedName>
</protein>
<organism evidence="1 2">
    <name type="scientific">Nitrosomonas communis</name>
    <dbReference type="NCBI Taxonomy" id="44574"/>
    <lineage>
        <taxon>Bacteria</taxon>
        <taxon>Pseudomonadati</taxon>
        <taxon>Pseudomonadota</taxon>
        <taxon>Betaproteobacteria</taxon>
        <taxon>Nitrosomonadales</taxon>
        <taxon>Nitrosomonadaceae</taxon>
        <taxon>Nitrosomonas</taxon>
    </lineage>
</organism>
<dbReference type="EMBL" id="FNNH01000012">
    <property type="protein sequence ID" value="SDW46608.1"/>
    <property type="molecule type" value="Genomic_DNA"/>
</dbReference>
<evidence type="ECO:0000313" key="1">
    <source>
        <dbReference type="EMBL" id="SDW46608.1"/>
    </source>
</evidence>
<evidence type="ECO:0000313" key="2">
    <source>
        <dbReference type="Proteomes" id="UP000183454"/>
    </source>
</evidence>
<proteinExistence type="predicted"/>